<comment type="similarity">
    <text evidence="1">Belongs to the AHA1 family.</text>
</comment>
<dbReference type="SUPFAM" id="SSF55961">
    <property type="entry name" value="Bet v1-like"/>
    <property type="match status" value="1"/>
</dbReference>
<protein>
    <submittedName>
        <fullName evidence="3">Activator of HSP90 ATPase</fullName>
    </submittedName>
</protein>
<evidence type="ECO:0000313" key="3">
    <source>
        <dbReference type="EMBL" id="GLQ56825.1"/>
    </source>
</evidence>
<gene>
    <name evidence="3" type="ORF">GCM10010862_40840</name>
</gene>
<comment type="caution">
    <text evidence="3">The sequence shown here is derived from an EMBL/GenBank/DDBJ whole genome shotgun (WGS) entry which is preliminary data.</text>
</comment>
<feature type="domain" description="Activator of Hsp90 ATPase homologue 1/2-like C-terminal" evidence="2">
    <location>
        <begin position="26"/>
        <end position="158"/>
    </location>
</feature>
<evidence type="ECO:0000256" key="1">
    <source>
        <dbReference type="ARBA" id="ARBA00006817"/>
    </source>
</evidence>
<dbReference type="CDD" id="cd08900">
    <property type="entry name" value="SRPBCC_CalC_Aha1-like_7"/>
    <property type="match status" value="1"/>
</dbReference>
<evidence type="ECO:0000313" key="4">
    <source>
        <dbReference type="Proteomes" id="UP001156691"/>
    </source>
</evidence>
<dbReference type="RefSeq" id="WP_284342225.1">
    <property type="nucleotide sequence ID" value="NZ_BSNS01000022.1"/>
</dbReference>
<accession>A0ABQ5W9P3</accession>
<sequence length="160" mass="17858">MNRPMMSGTAGAHSSFTIERQLPGRPAHAYRFFAEPDLKRRWTECHPDWTVVDEAFDFRIGGNETTRLRRGDGAVQTVDIHYLDLLPGERIVYAYSMRLDETAVSASLVTIALVPEGTATRMLYTEHLAMLEGAGAAERQMGTEQGFDRLAAEIERALAN</sequence>
<dbReference type="InterPro" id="IPR023393">
    <property type="entry name" value="START-like_dom_sf"/>
</dbReference>
<evidence type="ECO:0000259" key="2">
    <source>
        <dbReference type="Pfam" id="PF08327"/>
    </source>
</evidence>
<name>A0ABQ5W9P3_9HYPH</name>
<dbReference type="Proteomes" id="UP001156691">
    <property type="component" value="Unassembled WGS sequence"/>
</dbReference>
<reference evidence="4" key="1">
    <citation type="journal article" date="2019" name="Int. J. Syst. Evol. Microbiol.">
        <title>The Global Catalogue of Microorganisms (GCM) 10K type strain sequencing project: providing services to taxonomists for standard genome sequencing and annotation.</title>
        <authorList>
            <consortium name="The Broad Institute Genomics Platform"/>
            <consortium name="The Broad Institute Genome Sequencing Center for Infectious Disease"/>
            <person name="Wu L."/>
            <person name="Ma J."/>
        </authorList>
    </citation>
    <scope>NUCLEOTIDE SEQUENCE [LARGE SCALE GENOMIC DNA]</scope>
    <source>
        <strain evidence="4">NBRC 112416</strain>
    </source>
</reference>
<dbReference type="InterPro" id="IPR013538">
    <property type="entry name" value="ASHA1/2-like_C"/>
</dbReference>
<dbReference type="Pfam" id="PF08327">
    <property type="entry name" value="AHSA1"/>
    <property type="match status" value="1"/>
</dbReference>
<proteinExistence type="inferred from homology"/>
<dbReference type="Gene3D" id="3.30.530.20">
    <property type="match status" value="1"/>
</dbReference>
<keyword evidence="4" id="KW-1185">Reference proteome</keyword>
<dbReference type="EMBL" id="BSNS01000022">
    <property type="protein sequence ID" value="GLQ56825.1"/>
    <property type="molecule type" value="Genomic_DNA"/>
</dbReference>
<organism evidence="3 4">
    <name type="scientific">Devosia nitrariae</name>
    <dbReference type="NCBI Taxonomy" id="2071872"/>
    <lineage>
        <taxon>Bacteria</taxon>
        <taxon>Pseudomonadati</taxon>
        <taxon>Pseudomonadota</taxon>
        <taxon>Alphaproteobacteria</taxon>
        <taxon>Hyphomicrobiales</taxon>
        <taxon>Devosiaceae</taxon>
        <taxon>Devosia</taxon>
    </lineage>
</organism>